<proteinExistence type="predicted"/>
<reference evidence="2 3" key="1">
    <citation type="submission" date="2018-09" db="EMBL/GenBank/DDBJ databases">
        <title>Marinorhizobium profundi gen. nov., sp. nov., isolated from a deep-sea sediment sample from the New Britain Trench and proposal of Marinorhizobiaceae fam. nov. in the order Rhizobiales of the class Alphaproteobacteria.</title>
        <authorList>
            <person name="Cao J."/>
        </authorList>
    </citation>
    <scope>NUCLEOTIDE SEQUENCE [LARGE SCALE GENOMIC DNA]</scope>
    <source>
        <strain evidence="2 3">WS11</strain>
    </source>
</reference>
<gene>
    <name evidence="2" type="ORF">D5400_19520</name>
</gene>
<dbReference type="Pfam" id="PF06282">
    <property type="entry name" value="DUF1036"/>
    <property type="match status" value="1"/>
</dbReference>
<dbReference type="OrthoDB" id="9806840at2"/>
<dbReference type="RefSeq" id="WP_126013615.1">
    <property type="nucleotide sequence ID" value="NZ_CP032509.1"/>
</dbReference>
<evidence type="ECO:0000256" key="1">
    <source>
        <dbReference type="SAM" id="MobiDB-lite"/>
    </source>
</evidence>
<dbReference type="InterPro" id="IPR009380">
    <property type="entry name" value="DUF1036"/>
</dbReference>
<dbReference type="EMBL" id="CP032509">
    <property type="protein sequence ID" value="AZN73951.1"/>
    <property type="molecule type" value="Genomic_DNA"/>
</dbReference>
<dbReference type="AlphaFoldDB" id="A0A3Q8XU04"/>
<evidence type="ECO:0000313" key="2">
    <source>
        <dbReference type="EMBL" id="AZN73951.1"/>
    </source>
</evidence>
<accession>A0A3Q8XU04</accession>
<dbReference type="KEGG" id="abaw:D5400_19520"/>
<evidence type="ECO:0000313" key="3">
    <source>
        <dbReference type="Proteomes" id="UP000268192"/>
    </source>
</evidence>
<organism evidence="2 3">
    <name type="scientific">Georhizobium profundi</name>
    <dbReference type="NCBI Taxonomy" id="2341112"/>
    <lineage>
        <taxon>Bacteria</taxon>
        <taxon>Pseudomonadati</taxon>
        <taxon>Pseudomonadota</taxon>
        <taxon>Alphaproteobacteria</taxon>
        <taxon>Hyphomicrobiales</taxon>
        <taxon>Rhizobiaceae</taxon>
        <taxon>Georhizobium</taxon>
    </lineage>
</organism>
<keyword evidence="3" id="KW-1185">Reference proteome</keyword>
<dbReference type="Proteomes" id="UP000268192">
    <property type="component" value="Chromosome"/>
</dbReference>
<sequence>MLFLLAGSAALFGGTETARADFRVCNGTQNLVGVAIGYRAQEGWISEGWWQIPATSCATLIEGQLQSRFYYLYAEDAARGGRWAGNINMCVADNEFKIVGVNDCVARGYQRMEFKEYDTGRQGSWMVQLSDTPAPPASPTTVPNATPDSTEGTSQ</sequence>
<feature type="region of interest" description="Disordered" evidence="1">
    <location>
        <begin position="126"/>
        <end position="155"/>
    </location>
</feature>
<protein>
    <submittedName>
        <fullName evidence="2">DUF1036 domain-containing protein</fullName>
    </submittedName>
</protein>
<name>A0A3Q8XU04_9HYPH</name>